<dbReference type="InterPro" id="IPR007123">
    <property type="entry name" value="Gelsolin-like_dom"/>
</dbReference>
<proteinExistence type="inferred from homology"/>
<dbReference type="PANTHER" id="PTHR11977:SF130">
    <property type="entry name" value="SEVERIN"/>
    <property type="match status" value="1"/>
</dbReference>
<comment type="subcellular location">
    <subcellularLocation>
        <location evidence="1">Cytoplasm</location>
        <location evidence="1">Cytoskeleton</location>
    </subcellularLocation>
</comment>
<evidence type="ECO:0000256" key="4">
    <source>
        <dbReference type="ARBA" id="ARBA00022490"/>
    </source>
</evidence>
<dbReference type="OrthoDB" id="6375767at2759"/>
<evidence type="ECO:0000256" key="7">
    <source>
        <dbReference type="ARBA" id="ARBA00023203"/>
    </source>
</evidence>
<keyword evidence="13" id="KW-1185">Reference proteome</keyword>
<evidence type="ECO:0000259" key="12">
    <source>
        <dbReference type="Pfam" id="PF00626"/>
    </source>
</evidence>
<dbReference type="SMART" id="SM00262">
    <property type="entry name" value="GEL"/>
    <property type="match status" value="3"/>
</dbReference>
<evidence type="ECO:0000313" key="13">
    <source>
        <dbReference type="Proteomes" id="UP000085678"/>
    </source>
</evidence>
<keyword evidence="5" id="KW-0677">Repeat</keyword>
<dbReference type="PRINTS" id="PR00597">
    <property type="entry name" value="GELSOLIN"/>
</dbReference>
<keyword evidence="3" id="KW-0117">Actin capping</keyword>
<dbReference type="GO" id="GO:0008154">
    <property type="term" value="P:actin polymerization or depolymerization"/>
    <property type="evidence" value="ECO:0007669"/>
    <property type="project" value="TreeGrafter"/>
</dbReference>
<protein>
    <recommendedName>
        <fullName evidence="11">Actin-modulator</fullName>
    </recommendedName>
</protein>
<feature type="domain" description="Gelsolin-like" evidence="12">
    <location>
        <begin position="178"/>
        <end position="243"/>
    </location>
</feature>
<evidence type="ECO:0000313" key="14">
    <source>
        <dbReference type="RefSeq" id="XP_013406832.1"/>
    </source>
</evidence>
<reference evidence="14 15" key="1">
    <citation type="submission" date="2025-04" db="UniProtKB">
        <authorList>
            <consortium name="RefSeq"/>
        </authorList>
    </citation>
    <scope>IDENTIFICATION</scope>
    <source>
        <tissue evidence="14 15">Gonads</tissue>
    </source>
</reference>
<dbReference type="KEGG" id="lak:106171176"/>
<name>A0A1S3J944_LINAN</name>
<dbReference type="Gene3D" id="3.40.20.10">
    <property type="entry name" value="Severin"/>
    <property type="match status" value="3"/>
</dbReference>
<dbReference type="Pfam" id="PF00626">
    <property type="entry name" value="Gelsolin"/>
    <property type="match status" value="3"/>
</dbReference>
<evidence type="ECO:0000256" key="8">
    <source>
        <dbReference type="ARBA" id="ARBA00023212"/>
    </source>
</evidence>
<sequence length="368" mass="41450">MAGLVKAKKYDWKDSNLALFGSKLEKDVKKESAETEPAWQGAGLEVGLQIWRIEKFKVKHWPKDEYGTFYNGDSYIILNTYKDPDTDALKWDVHFWIGRYSTQDEYGTAAYKTVELDTLLDDGPVQHREVEGYESEKFKSYFKEISVLKGGCDTGFRHVAPEQYEPRLLHFSGAKGHIEVKEVPLYKSLLSSGDVYILDLGLKLYQWNGSGSNKDERFKAVQYLQKIKDERNGKASAETLDENDVSTAHEFYSHLQDGEPENGDSEPADTGKVKELYRLSDADGSLDMKLEAEGDAVTKDLLDPADVFLLDDGKNCIVWVGEDASKAEKTKGMTMAHQYLMKSTNPFIPITVVKQGQVDATMDMAFAA</sequence>
<dbReference type="GO" id="GO:0005737">
    <property type="term" value="C:cytoplasm"/>
    <property type="evidence" value="ECO:0007669"/>
    <property type="project" value="TreeGrafter"/>
</dbReference>
<evidence type="ECO:0000256" key="6">
    <source>
        <dbReference type="ARBA" id="ARBA00022837"/>
    </source>
</evidence>
<organism evidence="13 15">
    <name type="scientific">Lingula anatina</name>
    <name type="common">Brachiopod</name>
    <name type="synonym">Lingula unguis</name>
    <dbReference type="NCBI Taxonomy" id="7574"/>
    <lineage>
        <taxon>Eukaryota</taxon>
        <taxon>Metazoa</taxon>
        <taxon>Spiralia</taxon>
        <taxon>Lophotrochozoa</taxon>
        <taxon>Brachiopoda</taxon>
        <taxon>Linguliformea</taxon>
        <taxon>Lingulata</taxon>
        <taxon>Lingulida</taxon>
        <taxon>Linguloidea</taxon>
        <taxon>Lingulidae</taxon>
        <taxon>Lingula</taxon>
    </lineage>
</organism>
<dbReference type="InterPro" id="IPR007122">
    <property type="entry name" value="Villin/Gelsolin"/>
</dbReference>
<feature type="domain" description="Gelsolin-like" evidence="12">
    <location>
        <begin position="295"/>
        <end position="357"/>
    </location>
</feature>
<accession>A0A1S3J944</accession>
<dbReference type="AlphaFoldDB" id="A0A1S3J944"/>
<dbReference type="CDD" id="cd11289">
    <property type="entry name" value="gelsolin_S2_like"/>
    <property type="match status" value="1"/>
</dbReference>
<evidence type="ECO:0000256" key="9">
    <source>
        <dbReference type="ARBA" id="ARBA00056258"/>
    </source>
</evidence>
<evidence type="ECO:0000256" key="1">
    <source>
        <dbReference type="ARBA" id="ARBA00004245"/>
    </source>
</evidence>
<dbReference type="GeneID" id="106171176"/>
<comment type="subunit">
    <text evidence="10">Interacts with actin monomers and filaments.</text>
</comment>
<dbReference type="SUPFAM" id="SSF55753">
    <property type="entry name" value="Actin depolymerizing proteins"/>
    <property type="match status" value="3"/>
</dbReference>
<evidence type="ECO:0000256" key="3">
    <source>
        <dbReference type="ARBA" id="ARBA00022467"/>
    </source>
</evidence>
<dbReference type="GO" id="GO:0051693">
    <property type="term" value="P:actin filament capping"/>
    <property type="evidence" value="ECO:0007669"/>
    <property type="project" value="UniProtKB-KW"/>
</dbReference>
<keyword evidence="7" id="KW-0009">Actin-binding</keyword>
<dbReference type="CDD" id="cd11290">
    <property type="entry name" value="gelsolin_S1_like"/>
    <property type="match status" value="1"/>
</dbReference>
<dbReference type="GO" id="GO:0015629">
    <property type="term" value="C:actin cytoskeleton"/>
    <property type="evidence" value="ECO:0007669"/>
    <property type="project" value="TreeGrafter"/>
</dbReference>
<comment type="similarity">
    <text evidence="2">Belongs to the villin/gelsolin family.</text>
</comment>
<dbReference type="STRING" id="7574.A0A1S3J944"/>
<dbReference type="InterPro" id="IPR029006">
    <property type="entry name" value="ADF-H/Gelsolin-like_dom_sf"/>
</dbReference>
<feature type="domain" description="Gelsolin-like" evidence="12">
    <location>
        <begin position="66"/>
        <end position="138"/>
    </location>
</feature>
<evidence type="ECO:0000256" key="10">
    <source>
        <dbReference type="ARBA" id="ARBA00063765"/>
    </source>
</evidence>
<evidence type="ECO:0000256" key="11">
    <source>
        <dbReference type="ARBA" id="ARBA00083856"/>
    </source>
</evidence>
<dbReference type="RefSeq" id="XP_013406832.1">
    <property type="nucleotide sequence ID" value="XM_013551378.1"/>
</dbReference>
<keyword evidence="6" id="KW-0106">Calcium</keyword>
<dbReference type="FunFam" id="3.40.20.10:FF:000043">
    <property type="entry name" value="macrophage-capping protein-like isoform X2"/>
    <property type="match status" value="1"/>
</dbReference>
<dbReference type="Proteomes" id="UP000085678">
    <property type="component" value="Unplaced"/>
</dbReference>
<evidence type="ECO:0000256" key="5">
    <source>
        <dbReference type="ARBA" id="ARBA00022737"/>
    </source>
</evidence>
<evidence type="ECO:0000256" key="2">
    <source>
        <dbReference type="ARBA" id="ARBA00008418"/>
    </source>
</evidence>
<dbReference type="RefSeq" id="XP_013406833.1">
    <property type="nucleotide sequence ID" value="XM_013551379.1"/>
</dbReference>
<dbReference type="PANTHER" id="PTHR11977">
    <property type="entry name" value="VILLIN"/>
    <property type="match status" value="1"/>
</dbReference>
<keyword evidence="8" id="KW-0206">Cytoskeleton</keyword>
<comment type="function">
    <text evidence="9">Calcium-regulated protein that binds to the plus (or barbed) ends of actin monomers or filaments, preventing monomer exchange (end-blocking or capping). Can promote the assembly of monomers into filaments (nucleation) as well as sever existing filaments.</text>
</comment>
<dbReference type="GO" id="GO:0051015">
    <property type="term" value="F:actin filament binding"/>
    <property type="evidence" value="ECO:0007669"/>
    <property type="project" value="InterPro"/>
</dbReference>
<gene>
    <name evidence="14 15" type="primary">LOC106171176</name>
</gene>
<evidence type="ECO:0000313" key="15">
    <source>
        <dbReference type="RefSeq" id="XP_013406833.1"/>
    </source>
</evidence>
<keyword evidence="4" id="KW-0963">Cytoplasm</keyword>